<comment type="caution">
    <text evidence="6">The sequence shown here is derived from an EMBL/GenBank/DDBJ whole genome shotgun (WGS) entry which is preliminary data.</text>
</comment>
<dbReference type="InterPro" id="IPR017896">
    <property type="entry name" value="4Fe4S_Fe-S-bd"/>
</dbReference>
<dbReference type="SUPFAM" id="SSF54862">
    <property type="entry name" value="4Fe-4S ferredoxins"/>
    <property type="match status" value="1"/>
</dbReference>
<evidence type="ECO:0000256" key="3">
    <source>
        <dbReference type="ARBA" id="ARBA00023004"/>
    </source>
</evidence>
<dbReference type="InterPro" id="IPR017900">
    <property type="entry name" value="4Fe4S_Fe_S_CS"/>
</dbReference>
<dbReference type="PROSITE" id="PS00198">
    <property type="entry name" value="4FE4S_FER_1"/>
    <property type="match status" value="1"/>
</dbReference>
<evidence type="ECO:0000256" key="4">
    <source>
        <dbReference type="ARBA" id="ARBA00023014"/>
    </source>
</evidence>
<dbReference type="EMBL" id="ATBP01000267">
    <property type="protein sequence ID" value="ETR71453.1"/>
    <property type="molecule type" value="Genomic_DNA"/>
</dbReference>
<sequence>MDLRAKANNNLMDKLEKLFNAVDAPGCISKRDLTAIKIHFGEYGNTAYIRNNYVRKIVQLIKSYEALPFITDANTLYAGTRSDAPTHLQTAIWNGFAYSVVDAPLIIADGLRGKTESAIEINQKHCQTVFIGKEIVEADALISVAHFKGHELSGFGGTIKNLGMGSASRKGKLKQHSSISPKIVKKKCKACGECLKHCSQFALSIVDKKAAIDKNKCIGCGECILICPEEAIQVAWNQEIPVFLETMVEYTAGVMKGKEKKSIFINFITDVAPACDCYPYNDEVIVNDIGIVASKDLVAIDQASVDLVNKASGNPHSCLKSALKPGEDKFKALYPNVDWPIQLAYAEQIGLGSREYELIPIEK</sequence>
<accession>A0A1V1P9L6</accession>
<protein>
    <submittedName>
        <fullName evidence="6">4Fe-4S ferredoxin iron-sulfur binding domain-containing protein</fullName>
    </submittedName>
</protein>
<dbReference type="Pfam" id="PF04015">
    <property type="entry name" value="DUF362"/>
    <property type="match status" value="1"/>
</dbReference>
<dbReference type="Gene3D" id="3.30.70.20">
    <property type="match status" value="1"/>
</dbReference>
<feature type="domain" description="4Fe-4S ferredoxin-type" evidence="5">
    <location>
        <begin position="179"/>
        <end position="207"/>
    </location>
</feature>
<dbReference type="InterPro" id="IPR050157">
    <property type="entry name" value="PSI_iron-sulfur_center"/>
</dbReference>
<dbReference type="GO" id="GO:0046872">
    <property type="term" value="F:metal ion binding"/>
    <property type="evidence" value="ECO:0007669"/>
    <property type="project" value="UniProtKB-KW"/>
</dbReference>
<evidence type="ECO:0000313" key="6">
    <source>
        <dbReference type="EMBL" id="ETR71453.1"/>
    </source>
</evidence>
<dbReference type="PROSITE" id="PS51379">
    <property type="entry name" value="4FE4S_FER_2"/>
    <property type="match status" value="2"/>
</dbReference>
<proteinExistence type="predicted"/>
<dbReference type="Pfam" id="PF12838">
    <property type="entry name" value="Fer4_7"/>
    <property type="match status" value="1"/>
</dbReference>
<evidence type="ECO:0000259" key="5">
    <source>
        <dbReference type="PROSITE" id="PS51379"/>
    </source>
</evidence>
<dbReference type="InterPro" id="IPR007160">
    <property type="entry name" value="DUF362"/>
</dbReference>
<keyword evidence="1" id="KW-0004">4Fe-4S</keyword>
<name>A0A1V1P9L6_9BACT</name>
<dbReference type="Proteomes" id="UP000189670">
    <property type="component" value="Unassembled WGS sequence"/>
</dbReference>
<evidence type="ECO:0000313" key="7">
    <source>
        <dbReference type="Proteomes" id="UP000189670"/>
    </source>
</evidence>
<keyword evidence="4" id="KW-0411">Iron-sulfur</keyword>
<organism evidence="6 7">
    <name type="scientific">Candidatus Magnetoglobus multicellularis str. Araruama</name>
    <dbReference type="NCBI Taxonomy" id="890399"/>
    <lineage>
        <taxon>Bacteria</taxon>
        <taxon>Pseudomonadati</taxon>
        <taxon>Thermodesulfobacteriota</taxon>
        <taxon>Desulfobacteria</taxon>
        <taxon>Desulfobacterales</taxon>
        <taxon>Desulfobacteraceae</taxon>
        <taxon>Candidatus Magnetoglobus</taxon>
    </lineage>
</organism>
<feature type="domain" description="4Fe-4S ferredoxin-type" evidence="5">
    <location>
        <begin position="208"/>
        <end position="237"/>
    </location>
</feature>
<dbReference type="AlphaFoldDB" id="A0A1V1P9L6"/>
<dbReference type="GO" id="GO:0051539">
    <property type="term" value="F:4 iron, 4 sulfur cluster binding"/>
    <property type="evidence" value="ECO:0007669"/>
    <property type="project" value="UniProtKB-KW"/>
</dbReference>
<dbReference type="Gene3D" id="3.40.50.11440">
    <property type="match status" value="1"/>
</dbReference>
<dbReference type="PANTHER" id="PTHR24960:SF83">
    <property type="entry name" value="4FE-4S FERREDOXIN-TYPE DOMAIN-CONTAINING PROTEIN"/>
    <property type="match status" value="1"/>
</dbReference>
<evidence type="ECO:0000256" key="1">
    <source>
        <dbReference type="ARBA" id="ARBA00022485"/>
    </source>
</evidence>
<keyword evidence="2" id="KW-0479">Metal-binding</keyword>
<keyword evidence="3" id="KW-0408">Iron</keyword>
<gene>
    <name evidence="6" type="ORF">OMM_02483</name>
</gene>
<reference evidence="7" key="1">
    <citation type="submission" date="2012-11" db="EMBL/GenBank/DDBJ databases">
        <authorList>
            <person name="Lucero-Rivera Y.E."/>
            <person name="Tovar-Ramirez D."/>
        </authorList>
    </citation>
    <scope>NUCLEOTIDE SEQUENCE [LARGE SCALE GENOMIC DNA]</scope>
    <source>
        <strain evidence="7">Araruama</strain>
    </source>
</reference>
<dbReference type="PANTHER" id="PTHR24960">
    <property type="entry name" value="PHOTOSYSTEM I IRON-SULFUR CENTER-RELATED"/>
    <property type="match status" value="1"/>
</dbReference>
<evidence type="ECO:0000256" key="2">
    <source>
        <dbReference type="ARBA" id="ARBA00022723"/>
    </source>
</evidence>